<dbReference type="GO" id="GO:0016791">
    <property type="term" value="F:phosphatase activity"/>
    <property type="evidence" value="ECO:0007669"/>
    <property type="project" value="TreeGrafter"/>
</dbReference>
<proteinExistence type="predicted"/>
<dbReference type="PANTHER" id="PTHR48100:SF1">
    <property type="entry name" value="HISTIDINE PHOSPHATASE FAMILY PROTEIN-RELATED"/>
    <property type="match status" value="1"/>
</dbReference>
<evidence type="ECO:0000313" key="2">
    <source>
        <dbReference type="Proteomes" id="UP000003900"/>
    </source>
</evidence>
<dbReference type="Proteomes" id="UP000003900">
    <property type="component" value="Unassembled WGS sequence"/>
</dbReference>
<reference evidence="1 2" key="1">
    <citation type="journal article" date="2012" name="J. Bacteriol.">
        <title>Genome Sequence of the Pattern-Forming Social Bacterium Paenibacillus dendritiformis C454 Chiral Morphotype.</title>
        <authorList>
            <person name="Sirota-Madi A."/>
            <person name="Olender T."/>
            <person name="Helman Y."/>
            <person name="Brainis I."/>
            <person name="Finkelshtein A."/>
            <person name="Roth D."/>
            <person name="Hagai E."/>
            <person name="Leshkowitz D."/>
            <person name="Brodsky L."/>
            <person name="Galatenko V."/>
            <person name="Nikolaev V."/>
            <person name="Gutnick D.L."/>
            <person name="Lancet D."/>
            <person name="Ben-Jacob E."/>
        </authorList>
    </citation>
    <scope>NUCLEOTIDE SEQUENCE [LARGE SCALE GENOMIC DNA]</scope>
    <source>
        <strain evidence="1 2">C454</strain>
    </source>
</reference>
<dbReference type="PANTHER" id="PTHR48100">
    <property type="entry name" value="BROAD-SPECIFICITY PHOSPHATASE YOR283W-RELATED"/>
    <property type="match status" value="1"/>
</dbReference>
<accession>H3S941</accession>
<name>H3S941_9BACL</name>
<dbReference type="STRING" id="1131935.PDENDC454_00205"/>
<comment type="caution">
    <text evidence="1">The sequence shown here is derived from an EMBL/GenBank/DDBJ whole genome shotgun (WGS) entry which is preliminary data.</text>
</comment>
<dbReference type="Pfam" id="PF00300">
    <property type="entry name" value="His_Phos_1"/>
    <property type="match status" value="1"/>
</dbReference>
<dbReference type="AlphaFoldDB" id="H3S941"/>
<gene>
    <name evidence="1" type="ORF">PDENDC454_00205</name>
</gene>
<dbReference type="Gene3D" id="3.40.50.1240">
    <property type="entry name" value="Phosphoglycerate mutase-like"/>
    <property type="match status" value="1"/>
</dbReference>
<dbReference type="SUPFAM" id="SSF53254">
    <property type="entry name" value="Phosphoglycerate mutase-like"/>
    <property type="match status" value="1"/>
</dbReference>
<evidence type="ECO:0000313" key="1">
    <source>
        <dbReference type="EMBL" id="EHQ64289.1"/>
    </source>
</evidence>
<dbReference type="CDD" id="cd07067">
    <property type="entry name" value="HP_PGM_like"/>
    <property type="match status" value="1"/>
</dbReference>
<dbReference type="InterPro" id="IPR029033">
    <property type="entry name" value="His_PPase_superfam"/>
</dbReference>
<dbReference type="InterPro" id="IPR050275">
    <property type="entry name" value="PGM_Phosphatase"/>
</dbReference>
<protein>
    <submittedName>
        <fullName evidence="1">Phosphoglycerate mutase family protein</fullName>
    </submittedName>
</protein>
<dbReference type="OrthoDB" id="1680942at2"/>
<dbReference type="GO" id="GO:0005737">
    <property type="term" value="C:cytoplasm"/>
    <property type="evidence" value="ECO:0007669"/>
    <property type="project" value="TreeGrafter"/>
</dbReference>
<dbReference type="RefSeq" id="WP_006674553.1">
    <property type="nucleotide sequence ID" value="NZ_AHKH01000001.1"/>
</dbReference>
<dbReference type="InterPro" id="IPR013078">
    <property type="entry name" value="His_Pase_superF_clade-1"/>
</dbReference>
<dbReference type="EMBL" id="AHKH01000001">
    <property type="protein sequence ID" value="EHQ64289.1"/>
    <property type="molecule type" value="Genomic_DNA"/>
</dbReference>
<organism evidence="1 2">
    <name type="scientific">Paenibacillus dendritiformis C454</name>
    <dbReference type="NCBI Taxonomy" id="1131935"/>
    <lineage>
        <taxon>Bacteria</taxon>
        <taxon>Bacillati</taxon>
        <taxon>Bacillota</taxon>
        <taxon>Bacilli</taxon>
        <taxon>Bacillales</taxon>
        <taxon>Paenibacillaceae</taxon>
        <taxon>Paenibacillus</taxon>
    </lineage>
</organism>
<sequence length="181" mass="21570">MKIGLVRHFKVAYEPNHRWMTSEQFNQWVERYDLSDICVSAFLDGDVKWDVCLCSDLYRAAKTAEIIYKGPVIKTAQLREIGMSWTSQSKLRLHYYVWQMMARLAWYFSHPSQEESRRETVLRARQFIDRIEETYHQSNVLIVSHGAFMKCLTQELLRRGYKGKRPYKPENGKLYAYVKTN</sequence>
<keyword evidence="2" id="KW-1185">Reference proteome</keyword>